<name>A0ABV3WHM4_9BURK</name>
<protein>
    <submittedName>
        <fullName evidence="3">DUF4910 domain-containing protein</fullName>
    </submittedName>
</protein>
<dbReference type="Gene3D" id="3.40.630.10">
    <property type="entry name" value="Zn peptidases"/>
    <property type="match status" value="1"/>
</dbReference>
<dbReference type="RefSeq" id="WP_310110603.1">
    <property type="nucleotide sequence ID" value="NZ_CP168531.1"/>
</dbReference>
<evidence type="ECO:0000259" key="2">
    <source>
        <dbReference type="Pfam" id="PF04389"/>
    </source>
</evidence>
<dbReference type="SUPFAM" id="SSF53187">
    <property type="entry name" value="Zn-dependent exopeptidases"/>
    <property type="match status" value="1"/>
</dbReference>
<proteinExistence type="predicted"/>
<organism evidence="3 4">
    <name type="scientific">Paraburkholderia phenoliruptrix</name>
    <dbReference type="NCBI Taxonomy" id="252970"/>
    <lineage>
        <taxon>Bacteria</taxon>
        <taxon>Pseudomonadati</taxon>
        <taxon>Pseudomonadota</taxon>
        <taxon>Betaproteobacteria</taxon>
        <taxon>Burkholderiales</taxon>
        <taxon>Burkholderiaceae</taxon>
        <taxon>Paraburkholderia</taxon>
    </lineage>
</organism>
<sequence length="612" mass="65689">MTEAMNLLRAVSAFDRFQASDGIGAAAGLVADAASALGLDSVTVKLFEANGKPRWWSFEAPLAWSPTFACLSFDPPGGSRRVIDHAQSPFALATYSCATPVDGRRAALVRFDPTMSDAAMKDAILVIGDNHKVRPEHVVRFREAGAWGWLAQAGANPAARGRIELPAASSLFAFSLTGEELDEALACAKHRGAAEVRIEIDASACMPVVSACIEGHGDDEIWMMAHLCHPRPGANDNASGVAAVWACAALLAAAGREGRLGARHPSLRFFWMPEFCGTAAALHELAMRMGRQRPRAVINLDMVGEDQTQCECPFIVERCPGQQGWGLSALAEQVVERVFELTSEFGGSWRASGYLGFSDHSLFADSSVGVPAIQMTHWPDRFNHSSEDTPDKVSEAEMRRAIAAAAATVCLTSHLFQDARAVGDDWLRAWRDKERAALHAAAHRYRETARGAWSAGFLQSTLPDLLDTRPFGAGVTARDAARVPGGLRRMWRGPFNARAMTAALPTARRDELAALIRANKLNLAILNTIALLLDGTRDPSAVRQAISHAFRRPLDPLSIEPLLTCFVESGWAVVTDGPALGVHAPMPQAAPACAPDSSSDHPLSSATAKTHE</sequence>
<accession>A0ABV3WHM4</accession>
<evidence type="ECO:0000313" key="3">
    <source>
        <dbReference type="EMBL" id="MEX3752747.1"/>
    </source>
</evidence>
<comment type="caution">
    <text evidence="3">The sequence shown here is derived from an EMBL/GenBank/DDBJ whole genome shotgun (WGS) entry which is preliminary data.</text>
</comment>
<feature type="compositionally biased region" description="Low complexity" evidence="1">
    <location>
        <begin position="590"/>
        <end position="602"/>
    </location>
</feature>
<dbReference type="Pfam" id="PF04389">
    <property type="entry name" value="Peptidase_M28"/>
    <property type="match status" value="1"/>
</dbReference>
<evidence type="ECO:0000313" key="4">
    <source>
        <dbReference type="Proteomes" id="UP001558535"/>
    </source>
</evidence>
<dbReference type="EMBL" id="JBFPKE010000009">
    <property type="protein sequence ID" value="MEX3752747.1"/>
    <property type="molecule type" value="Genomic_DNA"/>
</dbReference>
<feature type="region of interest" description="Disordered" evidence="1">
    <location>
        <begin position="590"/>
        <end position="612"/>
    </location>
</feature>
<gene>
    <name evidence="3" type="ORF">AB3X84_22400</name>
</gene>
<keyword evidence="4" id="KW-1185">Reference proteome</keyword>
<evidence type="ECO:0000256" key="1">
    <source>
        <dbReference type="SAM" id="MobiDB-lite"/>
    </source>
</evidence>
<feature type="domain" description="Peptidase M28" evidence="2">
    <location>
        <begin position="210"/>
        <end position="408"/>
    </location>
</feature>
<reference evidence="3 4" key="1">
    <citation type="submission" date="2024-07" db="EMBL/GenBank/DDBJ databases">
        <title>A survey of Mimosa microsymbionts across Brazilian biomes reveals a high diversity of Paraburkholderia nodulating endemic species, but also that Cupriavidus is common as a symbiont of widespread species.</title>
        <authorList>
            <person name="Rouws L."/>
            <person name="Barauna A."/>
            <person name="Beukes C."/>
            <person name="Rouws J.R.C."/>
            <person name="De Faria S.M."/>
            <person name="Gross E."/>
            <person name="Bueno Dos Reis Junior F."/>
            <person name="Simon M.F."/>
            <person name="Maluk M."/>
            <person name="Odee D.W."/>
            <person name="Kenicer G."/>
            <person name="Young J.P.W."/>
            <person name="Reis V.M."/>
            <person name="Zilli J."/>
            <person name="James E.K."/>
        </authorList>
    </citation>
    <scope>NUCLEOTIDE SEQUENCE [LARGE SCALE GENOMIC DNA]</scope>
    <source>
        <strain evidence="3 4">BR14375</strain>
    </source>
</reference>
<dbReference type="InterPro" id="IPR007484">
    <property type="entry name" value="Peptidase_M28"/>
</dbReference>
<dbReference type="Proteomes" id="UP001558535">
    <property type="component" value="Unassembled WGS sequence"/>
</dbReference>